<keyword evidence="4" id="KW-1185">Reference proteome</keyword>
<feature type="region of interest" description="Disordered" evidence="1">
    <location>
        <begin position="26"/>
        <end position="67"/>
    </location>
</feature>
<dbReference type="RefSeq" id="WP_139645822.1">
    <property type="nucleotide sequence ID" value="NZ_BAAAZS010000055.1"/>
</dbReference>
<feature type="signal peptide" evidence="2">
    <location>
        <begin position="1"/>
        <end position="24"/>
    </location>
</feature>
<dbReference type="Proteomes" id="UP000311713">
    <property type="component" value="Unassembled WGS sequence"/>
</dbReference>
<organism evidence="3 4">
    <name type="scientific">Streptomyces sedi</name>
    <dbReference type="NCBI Taxonomy" id="555059"/>
    <lineage>
        <taxon>Bacteria</taxon>
        <taxon>Bacillati</taxon>
        <taxon>Actinomycetota</taxon>
        <taxon>Actinomycetes</taxon>
        <taxon>Kitasatosporales</taxon>
        <taxon>Streptomycetaceae</taxon>
        <taxon>Streptomyces</taxon>
    </lineage>
</organism>
<dbReference type="AlphaFoldDB" id="A0A5C4V071"/>
<dbReference type="EMBL" id="VDGT01000011">
    <property type="protein sequence ID" value="TNM29075.1"/>
    <property type="molecule type" value="Genomic_DNA"/>
</dbReference>
<evidence type="ECO:0000313" key="4">
    <source>
        <dbReference type="Proteomes" id="UP000311713"/>
    </source>
</evidence>
<protein>
    <recommendedName>
        <fullName evidence="5">Lipoprotein</fullName>
    </recommendedName>
</protein>
<gene>
    <name evidence="3" type="ORF">FH715_16095</name>
</gene>
<dbReference type="PROSITE" id="PS51257">
    <property type="entry name" value="PROKAR_LIPOPROTEIN"/>
    <property type="match status" value="1"/>
</dbReference>
<feature type="chain" id="PRO_5038831229" description="Lipoprotein" evidence="2">
    <location>
        <begin position="25"/>
        <end position="224"/>
    </location>
</feature>
<dbReference type="OrthoDB" id="4306303at2"/>
<evidence type="ECO:0008006" key="5">
    <source>
        <dbReference type="Google" id="ProtNLM"/>
    </source>
</evidence>
<evidence type="ECO:0000313" key="3">
    <source>
        <dbReference type="EMBL" id="TNM29075.1"/>
    </source>
</evidence>
<evidence type="ECO:0000256" key="2">
    <source>
        <dbReference type="SAM" id="SignalP"/>
    </source>
</evidence>
<proteinExistence type="predicted"/>
<keyword evidence="2" id="KW-0732">Signal</keyword>
<sequence length="224" mass="23997">MLRHRLATTTALTTALLLALTACGGDSDDSADDPIAGVDEETPAEDTDAAEDDARDHEADPDASEIPLPDDVELVFDWETPEDPNEAAALHGAGEYLRAIAASVVAQDPDAYNGYGVEQAAEYARTQTELWIDGGWTMYGTDRYYQATTAPNPANEELVVVEFCNDGSELVGKYVESGEVVPDEEQNETSVYHYTVSMSPAPGVEGFWQARSVTVEGDAPQCAG</sequence>
<reference evidence="3 4" key="1">
    <citation type="submission" date="2019-06" db="EMBL/GenBank/DDBJ databases">
        <title>Draft genome of Streptomyces sedi sp. JCM16909.</title>
        <authorList>
            <person name="Klykleung N."/>
            <person name="Tanasupawat S."/>
            <person name="Kudo T."/>
            <person name="Yuki M."/>
            <person name="Ohkuma M."/>
        </authorList>
    </citation>
    <scope>NUCLEOTIDE SEQUENCE [LARGE SCALE GENOMIC DNA]</scope>
    <source>
        <strain evidence="3 4">JCM 16909</strain>
    </source>
</reference>
<accession>A0A5C4V071</accession>
<comment type="caution">
    <text evidence="3">The sequence shown here is derived from an EMBL/GenBank/DDBJ whole genome shotgun (WGS) entry which is preliminary data.</text>
</comment>
<name>A0A5C4V071_9ACTN</name>
<feature type="compositionally biased region" description="Acidic residues" evidence="1">
    <location>
        <begin position="26"/>
        <end position="51"/>
    </location>
</feature>
<evidence type="ECO:0000256" key="1">
    <source>
        <dbReference type="SAM" id="MobiDB-lite"/>
    </source>
</evidence>